<accession>A0ABP0EJ50</accession>
<sequence length="180" mass="20863">MFRFRTIPRTVGQVSFVRFNSTKAYDEALAIFKTDLKKAMIAKDVLKKDTIRSIMSTIKNEEINGLQKTEFELYRVFNKMVKQRKDSIAEYQKLNRSDLAEKEQLETSVIEEYLHKLPVASAEEVEKKVEEWLKEKLQNEVPPIGKIMGAVSEELASSWNSSPKIIKALIPKFYKTLSQK</sequence>
<dbReference type="Pfam" id="PF09424">
    <property type="entry name" value="YqeY"/>
    <property type="match status" value="1"/>
</dbReference>
<dbReference type="InterPro" id="IPR042184">
    <property type="entry name" value="YqeY/Aim41_N"/>
</dbReference>
<dbReference type="Gene3D" id="1.10.1510.10">
    <property type="entry name" value="Uncharacterised protein YqeY/AIM41 PF09424, N-terminal domain"/>
    <property type="match status" value="1"/>
</dbReference>
<evidence type="ECO:0000313" key="4">
    <source>
        <dbReference type="EMBL" id="CAK7920350.1"/>
    </source>
</evidence>
<keyword evidence="5" id="KW-1185">Reference proteome</keyword>
<reference evidence="4 5" key="1">
    <citation type="submission" date="2024-01" db="EMBL/GenBank/DDBJ databases">
        <authorList>
            <consortium name="Genoscope - CEA"/>
            <person name="William W."/>
        </authorList>
    </citation>
    <scope>NUCLEOTIDE SEQUENCE [LARGE SCALE GENOMIC DNA]</scope>
    <source>
        <strain evidence="4 5">29B2s-10</strain>
    </source>
</reference>
<comment type="subcellular location">
    <subcellularLocation>
        <location evidence="3">Mitochondrion</location>
    </subcellularLocation>
</comment>
<evidence type="ECO:0000256" key="3">
    <source>
        <dbReference type="RuleBase" id="RU365099"/>
    </source>
</evidence>
<evidence type="ECO:0000256" key="2">
    <source>
        <dbReference type="ARBA" id="ARBA00023128"/>
    </source>
</evidence>
<comment type="similarity">
    <text evidence="1 3">Belongs to the AIM41 family.</text>
</comment>
<dbReference type="InterPro" id="IPR003789">
    <property type="entry name" value="Asn/Gln_tRNA_amidoTrase-B-like"/>
</dbReference>
<dbReference type="Proteomes" id="UP001497600">
    <property type="component" value="Chromosome H"/>
</dbReference>
<name>A0ABP0EJ50_9ASCO</name>
<proteinExistence type="inferred from homology"/>
<gene>
    <name evidence="3" type="primary">AIM41</name>
    <name evidence="4" type="ORF">CAAN4_H01464</name>
</gene>
<dbReference type="SUPFAM" id="SSF89095">
    <property type="entry name" value="GatB/YqeY motif"/>
    <property type="match status" value="1"/>
</dbReference>
<dbReference type="PANTHER" id="PTHR28055:SF1">
    <property type="entry name" value="ALTERED INHERITANCE OF MITOCHONDRIA PROTEIN 41, MITOCHONDRIAL"/>
    <property type="match status" value="1"/>
</dbReference>
<evidence type="ECO:0000313" key="5">
    <source>
        <dbReference type="Proteomes" id="UP001497600"/>
    </source>
</evidence>
<keyword evidence="2 3" id="KW-0496">Mitochondrion</keyword>
<protein>
    <recommendedName>
        <fullName evidence="3">Altered inheritance of mitochondria protein 41</fullName>
    </recommendedName>
</protein>
<dbReference type="EMBL" id="OZ004260">
    <property type="protein sequence ID" value="CAK7920350.1"/>
    <property type="molecule type" value="Genomic_DNA"/>
</dbReference>
<dbReference type="InterPro" id="IPR019004">
    <property type="entry name" value="YqeY/Aim41"/>
</dbReference>
<organism evidence="4 5">
    <name type="scientific">[Candida] anglica</name>
    <dbReference type="NCBI Taxonomy" id="148631"/>
    <lineage>
        <taxon>Eukaryota</taxon>
        <taxon>Fungi</taxon>
        <taxon>Dikarya</taxon>
        <taxon>Ascomycota</taxon>
        <taxon>Saccharomycotina</taxon>
        <taxon>Pichiomycetes</taxon>
        <taxon>Debaryomycetaceae</taxon>
        <taxon>Kurtzmaniella</taxon>
    </lineage>
</organism>
<dbReference type="PANTHER" id="PTHR28055">
    <property type="entry name" value="ALTERED INHERITANCE OF MITOCHONDRIA PROTEIN 41, MITOCHONDRIAL"/>
    <property type="match status" value="1"/>
</dbReference>
<evidence type="ECO:0000256" key="1">
    <source>
        <dbReference type="ARBA" id="ARBA00007538"/>
    </source>
</evidence>